<comment type="caution">
    <text evidence="12">The sequence shown here is derived from an EMBL/GenBank/DDBJ whole genome shotgun (WGS) entry which is preliminary data.</text>
</comment>
<evidence type="ECO:0000256" key="5">
    <source>
        <dbReference type="ARBA" id="ARBA00022827"/>
    </source>
</evidence>
<dbReference type="Proteomes" id="UP001375743">
    <property type="component" value="Unassembled WGS sequence"/>
</dbReference>
<name>A0ABU8XWP6_9PROT</name>
<dbReference type="Pfam" id="PF00970">
    <property type="entry name" value="FAD_binding_6"/>
    <property type="match status" value="1"/>
</dbReference>
<feature type="domain" description="2Fe-2S ferredoxin-type" evidence="10">
    <location>
        <begin position="268"/>
        <end position="359"/>
    </location>
</feature>
<comment type="cofactor">
    <cofactor evidence="1">
        <name>FAD</name>
        <dbReference type="ChEBI" id="CHEBI:57692"/>
    </cofactor>
</comment>
<dbReference type="Gene3D" id="3.40.50.80">
    <property type="entry name" value="Nucleotide-binding domain of ferredoxin-NADP reductase (FNR) module"/>
    <property type="match status" value="1"/>
</dbReference>
<dbReference type="CDD" id="cd00207">
    <property type="entry name" value="fer2"/>
    <property type="match status" value="1"/>
</dbReference>
<evidence type="ECO:0000256" key="2">
    <source>
        <dbReference type="ARBA" id="ARBA00022630"/>
    </source>
</evidence>
<evidence type="ECO:0000313" key="12">
    <source>
        <dbReference type="EMBL" id="MEK0084858.1"/>
    </source>
</evidence>
<evidence type="ECO:0000313" key="13">
    <source>
        <dbReference type="Proteomes" id="UP001375743"/>
    </source>
</evidence>
<keyword evidence="2" id="KW-0285">Flavoprotein</keyword>
<evidence type="ECO:0000256" key="7">
    <source>
        <dbReference type="ARBA" id="ARBA00023004"/>
    </source>
</evidence>
<dbReference type="SUPFAM" id="SSF52343">
    <property type="entry name" value="Ferredoxin reductase-like, C-terminal NADP-linked domain"/>
    <property type="match status" value="1"/>
</dbReference>
<evidence type="ECO:0000259" key="10">
    <source>
        <dbReference type="PROSITE" id="PS51085"/>
    </source>
</evidence>
<keyword evidence="8" id="KW-0411">Iron-sulfur</keyword>
<dbReference type="NCBIfam" id="TIGR02160">
    <property type="entry name" value="PA_CoA_Oxy5"/>
    <property type="match status" value="1"/>
</dbReference>
<dbReference type="InterPro" id="IPR036010">
    <property type="entry name" value="2Fe-2S_ferredoxin-like_sf"/>
</dbReference>
<feature type="domain" description="FAD-binding FR-type" evidence="11">
    <location>
        <begin position="2"/>
        <end position="106"/>
    </location>
</feature>
<reference evidence="12 13" key="1">
    <citation type="submission" date="2024-01" db="EMBL/GenBank/DDBJ databases">
        <title>Multi-omics insights into the function and evolution of sodium benzoate biodegradation pathways in Benzoatithermus flavus gen. nov., sp. nov. from hot spring.</title>
        <authorList>
            <person name="Hu C.-J."/>
            <person name="Li W.-J."/>
        </authorList>
    </citation>
    <scope>NUCLEOTIDE SEQUENCE [LARGE SCALE GENOMIC DNA]</scope>
    <source>
        <strain evidence="12 13">SYSU G07066</strain>
    </source>
</reference>
<dbReference type="SUPFAM" id="SSF54292">
    <property type="entry name" value="2Fe-2S ferredoxin-like"/>
    <property type="match status" value="1"/>
</dbReference>
<dbReference type="InterPro" id="IPR012675">
    <property type="entry name" value="Beta-grasp_dom_sf"/>
</dbReference>
<dbReference type="SUPFAM" id="SSF63380">
    <property type="entry name" value="Riboflavin synthase domain-like"/>
    <property type="match status" value="1"/>
</dbReference>
<proteinExistence type="predicted"/>
<dbReference type="InterPro" id="IPR017927">
    <property type="entry name" value="FAD-bd_FR_type"/>
</dbReference>
<protein>
    <submittedName>
        <fullName evidence="12">1,2-phenylacetyl-CoA epoxidase subunit PaaE</fullName>
        <ecNumber evidence="12">1.14.13.149</ecNumber>
    </submittedName>
</protein>
<comment type="cofactor">
    <cofactor evidence="9">
        <name>[2Fe-2S] cluster</name>
        <dbReference type="ChEBI" id="CHEBI:190135"/>
    </cofactor>
</comment>
<evidence type="ECO:0000259" key="11">
    <source>
        <dbReference type="PROSITE" id="PS51384"/>
    </source>
</evidence>
<dbReference type="GO" id="GO:0097266">
    <property type="term" value="F:phenylacetyl-CoA 1,2-epoxidase activity"/>
    <property type="evidence" value="ECO:0007669"/>
    <property type="project" value="UniProtKB-EC"/>
</dbReference>
<dbReference type="PANTHER" id="PTHR47354:SF8">
    <property type="entry name" value="1,2-PHENYLACETYL-COA EPOXIDASE, SUBUNIT E"/>
    <property type="match status" value="1"/>
</dbReference>
<dbReference type="EC" id="1.14.13.149" evidence="12"/>
<evidence type="ECO:0000256" key="6">
    <source>
        <dbReference type="ARBA" id="ARBA00023002"/>
    </source>
</evidence>
<evidence type="ECO:0000256" key="3">
    <source>
        <dbReference type="ARBA" id="ARBA00022714"/>
    </source>
</evidence>
<dbReference type="Pfam" id="PF00175">
    <property type="entry name" value="NAD_binding_1"/>
    <property type="match status" value="1"/>
</dbReference>
<dbReference type="InterPro" id="IPR006058">
    <property type="entry name" value="2Fe2S_fd_BS"/>
</dbReference>
<keyword evidence="4" id="KW-0479">Metal-binding</keyword>
<dbReference type="InterPro" id="IPR017938">
    <property type="entry name" value="Riboflavin_synthase-like_b-brl"/>
</dbReference>
<keyword evidence="6 12" id="KW-0560">Oxidoreductase</keyword>
<dbReference type="EMBL" id="JBBLZC010000019">
    <property type="protein sequence ID" value="MEK0084858.1"/>
    <property type="molecule type" value="Genomic_DNA"/>
</dbReference>
<sequence length="359" mass="39629">MARFHELEVAEVRRETDECVTIRFDVPDELKPVFAYQPGQHLILKTELNGEEIRRTYSICSAAQDQELRICVKQQPEGRFSTFANRLLAPGSRIAVMPPAGRFTLPPDPSAERTYVAFCAGSGITPIFSILKTALTAEPKSRFVLVYGSRTTSSIIFREELEDLKNRFLTRLSIYHVLSREPQDIDLLNGRIDARKVRAFCRAVTPPAAVDAWFLCGPAPMIGEAARTLEELGVDRRRIHFEYFTPEGNEPRPRLAGTIPAAAREGASRVTVVLEGRQGAFDLPFDGTSILDGARAAGIDAPYSCKAGVCSTCRAKVVAGKVDMAVNYALEDWEVEAGFVLTCQSRPLSPEVVVDYDAS</sequence>
<evidence type="ECO:0000256" key="1">
    <source>
        <dbReference type="ARBA" id="ARBA00001974"/>
    </source>
</evidence>
<keyword evidence="13" id="KW-1185">Reference proteome</keyword>
<evidence type="ECO:0000256" key="9">
    <source>
        <dbReference type="ARBA" id="ARBA00034078"/>
    </source>
</evidence>
<dbReference type="Pfam" id="PF00111">
    <property type="entry name" value="Fer2"/>
    <property type="match status" value="1"/>
</dbReference>
<dbReference type="PROSITE" id="PS51384">
    <property type="entry name" value="FAD_FR"/>
    <property type="match status" value="1"/>
</dbReference>
<accession>A0ABU8XWP6</accession>
<dbReference type="InterPro" id="IPR001041">
    <property type="entry name" value="2Fe-2S_ferredoxin-type"/>
</dbReference>
<organism evidence="12 13">
    <name type="scientific">Benzoatithermus flavus</name>
    <dbReference type="NCBI Taxonomy" id="3108223"/>
    <lineage>
        <taxon>Bacteria</taxon>
        <taxon>Pseudomonadati</taxon>
        <taxon>Pseudomonadota</taxon>
        <taxon>Alphaproteobacteria</taxon>
        <taxon>Geminicoccales</taxon>
        <taxon>Geminicoccaceae</taxon>
        <taxon>Benzoatithermus</taxon>
    </lineage>
</organism>
<keyword evidence="7" id="KW-0408">Iron</keyword>
<keyword evidence="3" id="KW-0001">2Fe-2S</keyword>
<dbReference type="RefSeq" id="WP_418160708.1">
    <property type="nucleotide sequence ID" value="NZ_JBBLZC010000019.1"/>
</dbReference>
<dbReference type="Gene3D" id="2.40.30.10">
    <property type="entry name" value="Translation factors"/>
    <property type="match status" value="1"/>
</dbReference>
<dbReference type="InterPro" id="IPR001709">
    <property type="entry name" value="Flavoprot_Pyr_Nucl_cyt_Rdtase"/>
</dbReference>
<dbReference type="InterPro" id="IPR001433">
    <property type="entry name" value="OxRdtase_FAD/NAD-bd"/>
</dbReference>
<dbReference type="InterPro" id="IPR039261">
    <property type="entry name" value="FNR_nucleotide-bd"/>
</dbReference>
<dbReference type="InterPro" id="IPR008333">
    <property type="entry name" value="Cbr1-like_FAD-bd_dom"/>
</dbReference>
<evidence type="ECO:0000256" key="8">
    <source>
        <dbReference type="ARBA" id="ARBA00023014"/>
    </source>
</evidence>
<dbReference type="PROSITE" id="PS51085">
    <property type="entry name" value="2FE2S_FER_2"/>
    <property type="match status" value="1"/>
</dbReference>
<evidence type="ECO:0000256" key="4">
    <source>
        <dbReference type="ARBA" id="ARBA00022723"/>
    </source>
</evidence>
<keyword evidence="5" id="KW-0274">FAD</keyword>
<dbReference type="CDD" id="cd06214">
    <property type="entry name" value="PA_degradation_oxidoreductase_like"/>
    <property type="match status" value="1"/>
</dbReference>
<dbReference type="PRINTS" id="PR00406">
    <property type="entry name" value="CYTB5RDTASE"/>
</dbReference>
<dbReference type="InterPro" id="IPR050415">
    <property type="entry name" value="MRET"/>
</dbReference>
<gene>
    <name evidence="12" type="primary">paaE</name>
    <name evidence="12" type="ORF">U1T56_17030</name>
</gene>
<dbReference type="PRINTS" id="PR00371">
    <property type="entry name" value="FPNCR"/>
</dbReference>
<dbReference type="InterPro" id="IPR011884">
    <property type="entry name" value="PaaE"/>
</dbReference>
<dbReference type="Gene3D" id="3.10.20.30">
    <property type="match status" value="1"/>
</dbReference>
<dbReference type="PROSITE" id="PS00197">
    <property type="entry name" value="2FE2S_FER_1"/>
    <property type="match status" value="1"/>
</dbReference>
<dbReference type="PANTHER" id="PTHR47354">
    <property type="entry name" value="NADH OXIDOREDUCTASE HCR"/>
    <property type="match status" value="1"/>
</dbReference>